<dbReference type="Pfam" id="PF14301">
    <property type="entry name" value="DUF4376"/>
    <property type="match status" value="1"/>
</dbReference>
<evidence type="ECO:0000259" key="2">
    <source>
        <dbReference type="Pfam" id="PF14301"/>
    </source>
</evidence>
<dbReference type="AlphaFoldDB" id="A0A9W4QXM8"/>
<keyword evidence="4" id="KW-1185">Reference proteome</keyword>
<dbReference type="Proteomes" id="UP001152467">
    <property type="component" value="Unassembled WGS sequence"/>
</dbReference>
<feature type="region of interest" description="Disordered" evidence="1">
    <location>
        <begin position="1"/>
        <end position="29"/>
    </location>
</feature>
<organism evidence="3 4">
    <name type="scientific">Pseudoalteromonas holothuriae</name>
    <dbReference type="NCBI Taxonomy" id="2963714"/>
    <lineage>
        <taxon>Bacteria</taxon>
        <taxon>Pseudomonadati</taxon>
        <taxon>Pseudomonadota</taxon>
        <taxon>Gammaproteobacteria</taxon>
        <taxon>Alteromonadales</taxon>
        <taxon>Pseudoalteromonadaceae</taxon>
        <taxon>Pseudoalteromonas</taxon>
    </lineage>
</organism>
<protein>
    <recommendedName>
        <fullName evidence="2">DUF4376 domain-containing protein</fullName>
    </recommendedName>
</protein>
<comment type="caution">
    <text evidence="3">The sequence shown here is derived from an EMBL/GenBank/DDBJ whole genome shotgun (WGS) entry which is preliminary data.</text>
</comment>
<sequence>MQQTNEQTAQAVESTVSDEQAIAQTSSNEAEFTQLNEAAISYDDVLTKIALRHGQAQVEQALKTAIEQEQAAHVAAYQQWELEVVEIEAQRQAALAHNANLDDNSDPQLRDQQLPVPELPQQPQIDMSLRRACYRKEHVEVDLAITTEVSPARTEFDDDALVARIYPQTQAHSAEHIATVQRARFKQTRSAQLAQQTVTVDEFEFDADELSQQRMARAILVMDEQDTTTWILANNAVVEVTKAQLFSACKLASEQQTALWISE</sequence>
<proteinExistence type="predicted"/>
<accession>A0A9W4QXM8</accession>
<dbReference type="EMBL" id="CAMAPC010000006">
    <property type="protein sequence ID" value="CAH9057737.1"/>
    <property type="molecule type" value="Genomic_DNA"/>
</dbReference>
<feature type="domain" description="DUF4376" evidence="2">
    <location>
        <begin position="181"/>
        <end position="259"/>
    </location>
</feature>
<evidence type="ECO:0000256" key="1">
    <source>
        <dbReference type="SAM" id="MobiDB-lite"/>
    </source>
</evidence>
<evidence type="ECO:0000313" key="3">
    <source>
        <dbReference type="EMBL" id="CAH9057737.1"/>
    </source>
</evidence>
<name>A0A9W4QXM8_9GAMM</name>
<gene>
    <name evidence="3" type="ORF">PSECIP111854_02058</name>
</gene>
<dbReference type="RefSeq" id="WP_261626345.1">
    <property type="nucleotide sequence ID" value="NZ_CAMAPC010000006.1"/>
</dbReference>
<evidence type="ECO:0000313" key="4">
    <source>
        <dbReference type="Proteomes" id="UP001152467"/>
    </source>
</evidence>
<reference evidence="3" key="1">
    <citation type="submission" date="2022-07" db="EMBL/GenBank/DDBJ databases">
        <authorList>
            <person name="Criscuolo A."/>
        </authorList>
    </citation>
    <scope>NUCLEOTIDE SEQUENCE</scope>
    <source>
        <strain evidence="3">CIP111854</strain>
    </source>
</reference>
<dbReference type="InterPro" id="IPR025484">
    <property type="entry name" value="DUF4376"/>
</dbReference>